<dbReference type="PANTHER" id="PTHR44167:SF23">
    <property type="entry name" value="CDC7 KINASE, ISOFORM A-RELATED"/>
    <property type="match status" value="1"/>
</dbReference>
<reference evidence="10 11" key="1">
    <citation type="journal article" date="2019" name="Front. Genet.">
        <title>Whole-Genome Sequencing of the Opportunistic Yeast Pathogen Candida inconspicua Uncovers Its Hybrid Origin.</title>
        <authorList>
            <person name="Mixao V."/>
            <person name="Hansen A.P."/>
            <person name="Saus E."/>
            <person name="Boekhout T."/>
            <person name="Lass-Florl C."/>
            <person name="Gabaldon T."/>
        </authorList>
    </citation>
    <scope>NUCLEOTIDE SEQUENCE [LARGE SCALE GENOMIC DNA]</scope>
    <source>
        <strain evidence="10 11">CBS 180</strain>
    </source>
</reference>
<dbReference type="Gene3D" id="3.30.200.20">
    <property type="entry name" value="Phosphorylase Kinase, domain 1"/>
    <property type="match status" value="1"/>
</dbReference>
<evidence type="ECO:0000256" key="1">
    <source>
        <dbReference type="ARBA" id="ARBA00012513"/>
    </source>
</evidence>
<dbReference type="EMBL" id="SELW01000676">
    <property type="protein sequence ID" value="TID13600.1"/>
    <property type="molecule type" value="Genomic_DNA"/>
</dbReference>
<gene>
    <name evidence="10" type="ORF">CANINC_004862</name>
</gene>
<keyword evidence="5" id="KW-0418">Kinase</keyword>
<dbReference type="PROSITE" id="PS00108">
    <property type="entry name" value="PROTEIN_KINASE_ST"/>
    <property type="match status" value="1"/>
</dbReference>
<organism evidence="10 11">
    <name type="scientific">Pichia inconspicua</name>
    <dbReference type="NCBI Taxonomy" id="52247"/>
    <lineage>
        <taxon>Eukaryota</taxon>
        <taxon>Fungi</taxon>
        <taxon>Dikarya</taxon>
        <taxon>Ascomycota</taxon>
        <taxon>Saccharomycotina</taxon>
        <taxon>Pichiomycetes</taxon>
        <taxon>Pichiales</taxon>
        <taxon>Pichiaceae</taxon>
        <taxon>Pichia</taxon>
    </lineage>
</organism>
<dbReference type="CDD" id="cd14019">
    <property type="entry name" value="STKc_Cdc7"/>
    <property type="match status" value="1"/>
</dbReference>
<dbReference type="Pfam" id="PF00069">
    <property type="entry name" value="Pkinase"/>
    <property type="match status" value="2"/>
</dbReference>
<evidence type="ECO:0000256" key="4">
    <source>
        <dbReference type="ARBA" id="ARBA00022741"/>
    </source>
</evidence>
<evidence type="ECO:0000313" key="11">
    <source>
        <dbReference type="Proteomes" id="UP000307173"/>
    </source>
</evidence>
<dbReference type="Proteomes" id="UP000307173">
    <property type="component" value="Unassembled WGS sequence"/>
</dbReference>
<dbReference type="InterPro" id="IPR000719">
    <property type="entry name" value="Prot_kinase_dom"/>
</dbReference>
<evidence type="ECO:0000256" key="8">
    <source>
        <dbReference type="RuleBase" id="RU000304"/>
    </source>
</evidence>
<dbReference type="GO" id="GO:0030447">
    <property type="term" value="P:filamentous growth"/>
    <property type="evidence" value="ECO:0007669"/>
    <property type="project" value="UniProtKB-ARBA"/>
</dbReference>
<keyword evidence="11" id="KW-1185">Reference proteome</keyword>
<accession>A0A4T0WUX8</accession>
<dbReference type="GO" id="GO:0005634">
    <property type="term" value="C:nucleus"/>
    <property type="evidence" value="ECO:0007669"/>
    <property type="project" value="TreeGrafter"/>
</dbReference>
<evidence type="ECO:0000256" key="3">
    <source>
        <dbReference type="ARBA" id="ARBA00022679"/>
    </source>
</evidence>
<dbReference type="Gene3D" id="1.10.510.10">
    <property type="entry name" value="Transferase(Phosphotransferase) domain 1"/>
    <property type="match status" value="1"/>
</dbReference>
<evidence type="ECO:0000256" key="2">
    <source>
        <dbReference type="ARBA" id="ARBA00022527"/>
    </source>
</evidence>
<dbReference type="SUPFAM" id="SSF56112">
    <property type="entry name" value="Protein kinase-like (PK-like)"/>
    <property type="match status" value="1"/>
</dbReference>
<dbReference type="GO" id="GO:0005524">
    <property type="term" value="F:ATP binding"/>
    <property type="evidence" value="ECO:0007669"/>
    <property type="project" value="UniProtKB-UniRule"/>
</dbReference>
<evidence type="ECO:0000256" key="7">
    <source>
        <dbReference type="PROSITE-ProRule" id="PRU10141"/>
    </source>
</evidence>
<dbReference type="PROSITE" id="PS50011">
    <property type="entry name" value="PROTEIN_KINASE_DOM"/>
    <property type="match status" value="1"/>
</dbReference>
<protein>
    <recommendedName>
        <fullName evidence="1">non-specific serine/threonine protein kinase</fullName>
        <ecNumber evidence="1">2.7.11.1</ecNumber>
    </recommendedName>
</protein>
<dbReference type="PROSITE" id="PS00107">
    <property type="entry name" value="PROTEIN_KINASE_ATP"/>
    <property type="match status" value="1"/>
</dbReference>
<evidence type="ECO:0000256" key="5">
    <source>
        <dbReference type="ARBA" id="ARBA00022777"/>
    </source>
</evidence>
<dbReference type="STRING" id="52247.A0A4T0WUX8"/>
<dbReference type="PANTHER" id="PTHR44167">
    <property type="entry name" value="OVARIAN-SPECIFIC SERINE/THREONINE-PROTEIN KINASE LOK-RELATED"/>
    <property type="match status" value="1"/>
</dbReference>
<dbReference type="AlphaFoldDB" id="A0A4T0WUX8"/>
<keyword evidence="2 8" id="KW-0723">Serine/threonine-protein kinase</keyword>
<sequence>MNEYQSTECILERTQTNENEISLSVVEGQFRNDQGFLEPKKSSSEKTRSILRMKQTLDRVNDASILEQAELAGRRKRKYENVQRNDLSTISRAGDETLEEIKAALGENYNVSPTVKEEIYQLNCSFPSLDTTYKIYNKIGEGTFSTVYLGQKINTLHKEKYKLVALKRIYVTSSPQRIYNELKLLYKLSGHENVAPLLDVIRYEDQVIAVLPYYQHYDFRDFYRDLPLIGIKTYMLELIKALVWIHSKGVIHRDIKPTNFLYNPFTRKGVLVDFGLAEQYNPPISSNRCPCADESNSITVMRQQSLNNLVTFPRNGYLKDDQRPGRRANRAGTRGFRAPEVLFKCNNQSNKIDIWSAGVMLLTLLSRRFPFFNSTDDIEAIMEIMSIFGIKRMRDCALLHGLDLECNITRINEPPSLAAIIANAVILDCKDGNTFAADSPAWELVCAIDKKGRFTKDKLGKDYEIAMKFLESMLSLDPTERPSANDLLYDEFFDELEC</sequence>
<name>A0A4T0WUX8_9ASCO</name>
<evidence type="ECO:0000256" key="6">
    <source>
        <dbReference type="ARBA" id="ARBA00022840"/>
    </source>
</evidence>
<evidence type="ECO:0000313" key="10">
    <source>
        <dbReference type="EMBL" id="TID13600.1"/>
    </source>
</evidence>
<dbReference type="EC" id="2.7.11.1" evidence="1"/>
<comment type="similarity">
    <text evidence="8">Belongs to the protein kinase superfamily.</text>
</comment>
<dbReference type="InterPro" id="IPR011009">
    <property type="entry name" value="Kinase-like_dom_sf"/>
</dbReference>
<dbReference type="SMART" id="SM00220">
    <property type="entry name" value="S_TKc"/>
    <property type="match status" value="1"/>
</dbReference>
<keyword evidence="6 7" id="KW-0067">ATP-binding</keyword>
<dbReference type="InterPro" id="IPR017441">
    <property type="entry name" value="Protein_kinase_ATP_BS"/>
</dbReference>
<dbReference type="OrthoDB" id="10020333at2759"/>
<comment type="caution">
    <text evidence="10">The sequence shown here is derived from an EMBL/GenBank/DDBJ whole genome shotgun (WGS) entry which is preliminary data.</text>
</comment>
<feature type="domain" description="Protein kinase" evidence="9">
    <location>
        <begin position="133"/>
        <end position="493"/>
    </location>
</feature>
<dbReference type="InterPro" id="IPR008271">
    <property type="entry name" value="Ser/Thr_kinase_AS"/>
</dbReference>
<proteinExistence type="inferred from homology"/>
<evidence type="ECO:0000259" key="9">
    <source>
        <dbReference type="PROSITE" id="PS50011"/>
    </source>
</evidence>
<dbReference type="GO" id="GO:0044773">
    <property type="term" value="P:mitotic DNA damage checkpoint signaling"/>
    <property type="evidence" value="ECO:0007669"/>
    <property type="project" value="TreeGrafter"/>
</dbReference>
<dbReference type="GO" id="GO:0004674">
    <property type="term" value="F:protein serine/threonine kinase activity"/>
    <property type="evidence" value="ECO:0007669"/>
    <property type="project" value="UniProtKB-KW"/>
</dbReference>
<keyword evidence="4 7" id="KW-0547">Nucleotide-binding</keyword>
<keyword evidence="3" id="KW-0808">Transferase</keyword>
<feature type="binding site" evidence="7">
    <location>
        <position position="167"/>
    </location>
    <ligand>
        <name>ATP</name>
        <dbReference type="ChEBI" id="CHEBI:30616"/>
    </ligand>
</feature>